<dbReference type="InterPro" id="IPR044287">
    <property type="entry name" value="SGS3"/>
</dbReference>
<dbReference type="CDD" id="cd12266">
    <property type="entry name" value="RRM_like_XS"/>
    <property type="match status" value="1"/>
</dbReference>
<organism evidence="7 8">
    <name type="scientific">Liquidambar formosana</name>
    <name type="common">Formosan gum</name>
    <dbReference type="NCBI Taxonomy" id="63359"/>
    <lineage>
        <taxon>Eukaryota</taxon>
        <taxon>Viridiplantae</taxon>
        <taxon>Streptophyta</taxon>
        <taxon>Embryophyta</taxon>
        <taxon>Tracheophyta</taxon>
        <taxon>Spermatophyta</taxon>
        <taxon>Magnoliopsida</taxon>
        <taxon>eudicotyledons</taxon>
        <taxon>Gunneridae</taxon>
        <taxon>Pentapetalae</taxon>
        <taxon>Saxifragales</taxon>
        <taxon>Altingiaceae</taxon>
        <taxon>Liquidambar</taxon>
    </lineage>
</organism>
<name>A0AAP0X6Q3_LIQFO</name>
<sequence>MSGIFICNSDPASVCILKMSSRKGGGKPLNSGATNSSPKGKSVSEISSPSADQLSHSVADLSMDSAQDGEWEVYSRKSKNRAGSSAAKSWVPQNPNSKAWGHPDVPQKLGMRGNGGQGKATGNTWPTLPGESKKPAGRGNAKPQLSNKGVESNYIAPPVAVPPPLEHGWNWSARAGSTQSKGSEDGRRKDEMISNPNSGDVEDDDVEDVDDDDTDGMDDTDDDLLSDEFDSDTSQKSHETRKKSKWFKAFFEILDKLTVEEINEPARQWHCPACQGGPGAIDWYRGLQPLMTHAKTKGSKRVKPHRELAILLDEELSRRGTSVIPAGEAFGRWRGLNETIKDHEIIWPPMVVIMNTQLEKDDNDKWLGMGNQELLDYFSQYAAVRARHSYGPQGHRGMSVLIFESSATGYLEAERLDKHFQEQGTDRDAWDRRRGVPFYPGGKRQLYGFMAMKEDMDRFNMHSQGKSKLKFELRSYQEMVVSQIKQMSEDNQQLIWFQNRVAKERRHSKALEESFGIVSEKLRKTMEENRIVRQRTKLQHEQNKEEMAYQEQFFKDQIKLIHEARDEKEDKFEMLQQEEREKVKQSNSNPTTTEDNRRRAEEVAKFIKFQDKEIEEFVTEREKLIEIHEGRKVEMKRRHWEEEVELEREFDAELSRLMEKYTPHHPEEDTKQPLMGE</sequence>
<keyword evidence="1" id="KW-0175">Coiled coil</keyword>
<proteinExistence type="inferred from homology"/>
<dbReference type="InterPro" id="IPR005381">
    <property type="entry name" value="Znf-XS_domain"/>
</dbReference>
<dbReference type="AlphaFoldDB" id="A0AAP0X6Q3"/>
<feature type="region of interest" description="Disordered" evidence="4">
    <location>
        <begin position="576"/>
        <end position="599"/>
    </location>
</feature>
<evidence type="ECO:0000259" key="5">
    <source>
        <dbReference type="Pfam" id="PF03468"/>
    </source>
</evidence>
<dbReference type="InterPro" id="IPR005380">
    <property type="entry name" value="XS_domain"/>
</dbReference>
<comment type="caution">
    <text evidence="7">The sequence shown here is derived from an EMBL/GenBank/DDBJ whole genome shotgun (WGS) entry which is preliminary data.</text>
</comment>
<accession>A0AAP0X6Q3</accession>
<dbReference type="GO" id="GO:0031047">
    <property type="term" value="P:regulatory ncRNA-mediated gene silencing"/>
    <property type="evidence" value="ECO:0007669"/>
    <property type="project" value="UniProtKB-KW"/>
</dbReference>
<keyword evidence="2" id="KW-0943">RNA-mediated gene silencing</keyword>
<dbReference type="Gene3D" id="3.30.70.2890">
    <property type="entry name" value="XS domain"/>
    <property type="match status" value="1"/>
</dbReference>
<dbReference type="PANTHER" id="PTHR46602">
    <property type="entry name" value="PROTEIN SUPPRESSOR OF GENE SILENCING 3"/>
    <property type="match status" value="1"/>
</dbReference>
<evidence type="ECO:0000256" key="3">
    <source>
        <dbReference type="ARBA" id="ARBA00024022"/>
    </source>
</evidence>
<feature type="compositionally biased region" description="Basic and acidic residues" evidence="4">
    <location>
        <begin position="182"/>
        <end position="192"/>
    </location>
</feature>
<dbReference type="InterPro" id="IPR038588">
    <property type="entry name" value="XS_domain_sf"/>
</dbReference>
<feature type="domain" description="XS" evidence="5">
    <location>
        <begin position="342"/>
        <end position="457"/>
    </location>
</feature>
<keyword evidence="8" id="KW-1185">Reference proteome</keyword>
<dbReference type="Pfam" id="PF03468">
    <property type="entry name" value="XS"/>
    <property type="match status" value="1"/>
</dbReference>
<feature type="region of interest" description="Disordered" evidence="4">
    <location>
        <begin position="20"/>
        <end position="238"/>
    </location>
</feature>
<feature type="domain" description="Zinc finger-XS" evidence="6">
    <location>
        <begin position="271"/>
        <end position="309"/>
    </location>
</feature>
<dbReference type="GO" id="GO:0051607">
    <property type="term" value="P:defense response to virus"/>
    <property type="evidence" value="ECO:0007669"/>
    <property type="project" value="InterPro"/>
</dbReference>
<dbReference type="Proteomes" id="UP001415857">
    <property type="component" value="Unassembled WGS sequence"/>
</dbReference>
<feature type="compositionally biased region" description="Acidic residues" evidence="4">
    <location>
        <begin position="200"/>
        <end position="231"/>
    </location>
</feature>
<comment type="similarity">
    <text evidence="3">Belongs to the SGS3 family.</text>
</comment>
<evidence type="ECO:0000256" key="2">
    <source>
        <dbReference type="ARBA" id="ARBA00023158"/>
    </source>
</evidence>
<dbReference type="PANTHER" id="PTHR46602:SF1">
    <property type="entry name" value="PROTEIN SUPPRESSOR OF GENE SILENCING 3"/>
    <property type="match status" value="1"/>
</dbReference>
<feature type="compositionally biased region" description="Polar residues" evidence="4">
    <location>
        <begin position="31"/>
        <end position="56"/>
    </location>
</feature>
<reference evidence="7 8" key="1">
    <citation type="journal article" date="2024" name="Plant J.">
        <title>Genome sequences and population genomics reveal climatic adaptation and genomic divergence between two closely related sweetgum species.</title>
        <authorList>
            <person name="Xu W.Q."/>
            <person name="Ren C.Q."/>
            <person name="Zhang X.Y."/>
            <person name="Comes H.P."/>
            <person name="Liu X.H."/>
            <person name="Li Y.G."/>
            <person name="Kettle C.J."/>
            <person name="Jalonen R."/>
            <person name="Gaisberger H."/>
            <person name="Ma Y.Z."/>
            <person name="Qiu Y.X."/>
        </authorList>
    </citation>
    <scope>NUCLEOTIDE SEQUENCE [LARGE SCALE GENOMIC DNA]</scope>
    <source>
        <strain evidence="7">Hangzhou</strain>
    </source>
</reference>
<evidence type="ECO:0000256" key="4">
    <source>
        <dbReference type="SAM" id="MobiDB-lite"/>
    </source>
</evidence>
<feature type="compositionally biased region" description="Polar residues" evidence="4">
    <location>
        <begin position="81"/>
        <end position="97"/>
    </location>
</feature>
<evidence type="ECO:0000256" key="1">
    <source>
        <dbReference type="ARBA" id="ARBA00023054"/>
    </source>
</evidence>
<gene>
    <name evidence="7" type="ORF">L1049_019692</name>
</gene>
<dbReference type="Pfam" id="PF03470">
    <property type="entry name" value="zf-XS"/>
    <property type="match status" value="1"/>
</dbReference>
<dbReference type="EMBL" id="JBBPBK010000001">
    <property type="protein sequence ID" value="KAK9291742.1"/>
    <property type="molecule type" value="Genomic_DNA"/>
</dbReference>
<evidence type="ECO:0000259" key="6">
    <source>
        <dbReference type="Pfam" id="PF03470"/>
    </source>
</evidence>
<evidence type="ECO:0000313" key="8">
    <source>
        <dbReference type="Proteomes" id="UP001415857"/>
    </source>
</evidence>
<protein>
    <submittedName>
        <fullName evidence="7">Uncharacterized protein</fullName>
    </submittedName>
</protein>
<evidence type="ECO:0000313" key="7">
    <source>
        <dbReference type="EMBL" id="KAK9291742.1"/>
    </source>
</evidence>